<sequence length="255" mass="29126">MLTLNIIKFNITREEIHTKTIEKEGSLMHRSEMEKIITKSPTVFIIGAGLSTASGIQDFASLQANFDTSALLSREAYYQHYWEQHDFMVKYLMNQTAQPNIGHQWIADLSHHQGIKVISQNIDNLLEQAHINADNLLKIHGSIDHFIDRNGQPVSMSETEYQYLPHTEDNLMILPDIVFYGENVKGMDQALSWMQTAKNVVIVGTRLNVAPVNQLTLWAKKLEHIFVVNQEPVHPLQNNVPVTQITTDISDWLQN</sequence>
<dbReference type="InterPro" id="IPR029035">
    <property type="entry name" value="DHS-like_NAD/FAD-binding_dom"/>
</dbReference>
<dbReference type="EMBL" id="JQBM01000002">
    <property type="protein sequence ID" value="KRN46296.1"/>
    <property type="molecule type" value="Genomic_DNA"/>
</dbReference>
<evidence type="ECO:0000256" key="2">
    <source>
        <dbReference type="ARBA" id="ARBA00022679"/>
    </source>
</evidence>
<dbReference type="PATRIC" id="fig|1629.5.peg.568"/>
<keyword evidence="3" id="KW-0520">NAD</keyword>
<dbReference type="Proteomes" id="UP000051992">
    <property type="component" value="Unassembled WGS sequence"/>
</dbReference>
<dbReference type="SUPFAM" id="SSF52467">
    <property type="entry name" value="DHS-like NAD/FAD-binding domain"/>
    <property type="match status" value="1"/>
</dbReference>
<evidence type="ECO:0000259" key="5">
    <source>
        <dbReference type="PROSITE" id="PS50305"/>
    </source>
</evidence>
<dbReference type="PROSITE" id="PS50305">
    <property type="entry name" value="SIRTUIN"/>
    <property type="match status" value="1"/>
</dbReference>
<organism evidence="6 7">
    <name type="scientific">Weissella viridescens</name>
    <name type="common">Lactobacillus viridescens</name>
    <dbReference type="NCBI Taxonomy" id="1629"/>
    <lineage>
        <taxon>Bacteria</taxon>
        <taxon>Bacillati</taxon>
        <taxon>Bacillota</taxon>
        <taxon>Bacilli</taxon>
        <taxon>Lactobacillales</taxon>
        <taxon>Lactobacillaceae</taxon>
        <taxon>Weissella</taxon>
    </lineage>
</organism>
<dbReference type="Gene3D" id="3.30.1600.10">
    <property type="entry name" value="SIR2/SIRT2 'Small Domain"/>
    <property type="match status" value="1"/>
</dbReference>
<dbReference type="InterPro" id="IPR026590">
    <property type="entry name" value="Ssirtuin_cat_dom"/>
</dbReference>
<accession>A0A0R2H0V1</accession>
<dbReference type="GO" id="GO:0070403">
    <property type="term" value="F:NAD+ binding"/>
    <property type="evidence" value="ECO:0007669"/>
    <property type="project" value="InterPro"/>
</dbReference>
<name>A0A0R2H0V1_WEIVI</name>
<dbReference type="PANTHER" id="PTHR11085:SF4">
    <property type="entry name" value="NAD-DEPENDENT PROTEIN DEACYLASE"/>
    <property type="match status" value="1"/>
</dbReference>
<dbReference type="InterPro" id="IPR050134">
    <property type="entry name" value="NAD-dep_sirtuin_deacylases"/>
</dbReference>
<evidence type="ECO:0000256" key="3">
    <source>
        <dbReference type="ARBA" id="ARBA00023027"/>
    </source>
</evidence>
<comment type="caution">
    <text evidence="6">The sequence shown here is derived from an EMBL/GenBank/DDBJ whole genome shotgun (WGS) entry which is preliminary data.</text>
</comment>
<protein>
    <recommendedName>
        <fullName evidence="1">protein acetyllysine N-acetyltransferase</fullName>
        <ecNumber evidence="1">2.3.1.286</ecNumber>
    </recommendedName>
</protein>
<proteinExistence type="predicted"/>
<dbReference type="EC" id="2.3.1.286" evidence="1"/>
<dbReference type="AlphaFoldDB" id="A0A0R2H0V1"/>
<keyword evidence="2" id="KW-0808">Transferase</keyword>
<evidence type="ECO:0000313" key="7">
    <source>
        <dbReference type="Proteomes" id="UP000051992"/>
    </source>
</evidence>
<gene>
    <name evidence="6" type="ORF">IV50_GL000564</name>
</gene>
<dbReference type="Gene3D" id="3.40.50.1220">
    <property type="entry name" value="TPP-binding domain"/>
    <property type="match status" value="1"/>
</dbReference>
<dbReference type="PANTHER" id="PTHR11085">
    <property type="entry name" value="NAD-DEPENDENT PROTEIN DEACYLASE SIRTUIN-5, MITOCHONDRIAL-RELATED"/>
    <property type="match status" value="1"/>
</dbReference>
<dbReference type="Pfam" id="PF02146">
    <property type="entry name" value="SIR2"/>
    <property type="match status" value="1"/>
</dbReference>
<feature type="domain" description="Deacetylase sirtuin-type" evidence="5">
    <location>
        <begin position="20"/>
        <end position="255"/>
    </location>
</feature>
<reference evidence="6 7" key="1">
    <citation type="journal article" date="2015" name="Genome Announc.">
        <title>Expanding the biotechnology potential of lactobacilli through comparative genomics of 213 strains and associated genera.</title>
        <authorList>
            <person name="Sun Z."/>
            <person name="Harris H.M."/>
            <person name="McCann A."/>
            <person name="Guo C."/>
            <person name="Argimon S."/>
            <person name="Zhang W."/>
            <person name="Yang X."/>
            <person name="Jeffery I.B."/>
            <person name="Cooney J.C."/>
            <person name="Kagawa T.F."/>
            <person name="Liu W."/>
            <person name="Song Y."/>
            <person name="Salvetti E."/>
            <person name="Wrobel A."/>
            <person name="Rasinkangas P."/>
            <person name="Parkhill J."/>
            <person name="Rea M.C."/>
            <person name="O'Sullivan O."/>
            <person name="Ritari J."/>
            <person name="Douillard F.P."/>
            <person name="Paul Ross R."/>
            <person name="Yang R."/>
            <person name="Briner A.E."/>
            <person name="Felis G.E."/>
            <person name="de Vos W.M."/>
            <person name="Barrangou R."/>
            <person name="Klaenhammer T.R."/>
            <person name="Caufield P.W."/>
            <person name="Cui Y."/>
            <person name="Zhang H."/>
            <person name="O'Toole P.W."/>
        </authorList>
    </citation>
    <scope>NUCLEOTIDE SEQUENCE [LARGE SCALE GENOMIC DNA]</scope>
    <source>
        <strain evidence="6 7">DSM 20410</strain>
    </source>
</reference>
<dbReference type="GO" id="GO:0017136">
    <property type="term" value="F:histone deacetylase activity, NAD-dependent"/>
    <property type="evidence" value="ECO:0007669"/>
    <property type="project" value="TreeGrafter"/>
</dbReference>
<comment type="caution">
    <text evidence="4">Lacks conserved residue(s) required for the propagation of feature annotation.</text>
</comment>
<evidence type="ECO:0000313" key="6">
    <source>
        <dbReference type="EMBL" id="KRN46296.1"/>
    </source>
</evidence>
<dbReference type="InterPro" id="IPR003000">
    <property type="entry name" value="Sirtuin"/>
</dbReference>
<evidence type="ECO:0000256" key="4">
    <source>
        <dbReference type="PROSITE-ProRule" id="PRU00236"/>
    </source>
</evidence>
<dbReference type="InterPro" id="IPR026591">
    <property type="entry name" value="Sirtuin_cat_small_dom_sf"/>
</dbReference>
<keyword evidence="7" id="KW-1185">Reference proteome</keyword>
<evidence type="ECO:0000256" key="1">
    <source>
        <dbReference type="ARBA" id="ARBA00012928"/>
    </source>
</evidence>